<dbReference type="Gene3D" id="1.10.10.60">
    <property type="entry name" value="Homeodomain-like"/>
    <property type="match status" value="1"/>
</dbReference>
<dbReference type="AlphaFoldDB" id="A0A1G6Z9H2"/>
<dbReference type="SUPFAM" id="SSF46689">
    <property type="entry name" value="Homeodomain-like"/>
    <property type="match status" value="1"/>
</dbReference>
<dbReference type="GO" id="GO:0000976">
    <property type="term" value="F:transcription cis-regulatory region binding"/>
    <property type="evidence" value="ECO:0007669"/>
    <property type="project" value="TreeGrafter"/>
</dbReference>
<dbReference type="InterPro" id="IPR001647">
    <property type="entry name" value="HTH_TetR"/>
</dbReference>
<evidence type="ECO:0000256" key="1">
    <source>
        <dbReference type="ARBA" id="ARBA00023125"/>
    </source>
</evidence>
<dbReference type="InterPro" id="IPR009057">
    <property type="entry name" value="Homeodomain-like_sf"/>
</dbReference>
<dbReference type="STRING" id="168276.SAMN05444580_108158"/>
<evidence type="ECO:0000256" key="2">
    <source>
        <dbReference type="PROSITE-ProRule" id="PRU00335"/>
    </source>
</evidence>
<dbReference type="PANTHER" id="PTHR30055:SF226">
    <property type="entry name" value="HTH-TYPE TRANSCRIPTIONAL REGULATOR PKSA"/>
    <property type="match status" value="1"/>
</dbReference>
<accession>A0A1G6Z9H2</accession>
<dbReference type="InterPro" id="IPR050109">
    <property type="entry name" value="HTH-type_TetR-like_transc_reg"/>
</dbReference>
<dbReference type="PROSITE" id="PS50977">
    <property type="entry name" value="HTH_TETR_2"/>
    <property type="match status" value="1"/>
</dbReference>
<feature type="domain" description="HTH tetR-type" evidence="3">
    <location>
        <begin position="14"/>
        <end position="74"/>
    </location>
</feature>
<name>A0A1G6Z9H2_9NOCA</name>
<proteinExistence type="predicted"/>
<evidence type="ECO:0000313" key="5">
    <source>
        <dbReference type="Proteomes" id="UP000199417"/>
    </source>
</evidence>
<gene>
    <name evidence="4" type="ORF">SAMN05444580_108158</name>
</gene>
<protein>
    <submittedName>
        <fullName evidence="4">DNA-binding transcriptional regulator, AcrR family</fullName>
    </submittedName>
</protein>
<organism evidence="4 5">
    <name type="scientific">Rhodococcus tukisamuensis</name>
    <dbReference type="NCBI Taxonomy" id="168276"/>
    <lineage>
        <taxon>Bacteria</taxon>
        <taxon>Bacillati</taxon>
        <taxon>Actinomycetota</taxon>
        <taxon>Actinomycetes</taxon>
        <taxon>Mycobacteriales</taxon>
        <taxon>Nocardiaceae</taxon>
        <taxon>Rhodococcus</taxon>
    </lineage>
</organism>
<keyword evidence="5" id="KW-1185">Reference proteome</keyword>
<dbReference type="InterPro" id="IPR036271">
    <property type="entry name" value="Tet_transcr_reg_TetR-rel_C_sf"/>
</dbReference>
<dbReference type="Pfam" id="PF17932">
    <property type="entry name" value="TetR_C_24"/>
    <property type="match status" value="1"/>
</dbReference>
<evidence type="ECO:0000313" key="4">
    <source>
        <dbReference type="EMBL" id="SDD99250.1"/>
    </source>
</evidence>
<dbReference type="RefSeq" id="WP_072845578.1">
    <property type="nucleotide sequence ID" value="NZ_FNAB01000008.1"/>
</dbReference>
<keyword evidence="1 2" id="KW-0238">DNA-binding</keyword>
<feature type="DNA-binding region" description="H-T-H motif" evidence="2">
    <location>
        <begin position="37"/>
        <end position="56"/>
    </location>
</feature>
<dbReference type="PANTHER" id="PTHR30055">
    <property type="entry name" value="HTH-TYPE TRANSCRIPTIONAL REGULATOR RUTR"/>
    <property type="match status" value="1"/>
</dbReference>
<dbReference type="PRINTS" id="PR00455">
    <property type="entry name" value="HTHTETR"/>
</dbReference>
<reference evidence="4 5" key="1">
    <citation type="submission" date="2016-10" db="EMBL/GenBank/DDBJ databases">
        <authorList>
            <person name="de Groot N.N."/>
        </authorList>
    </citation>
    <scope>NUCLEOTIDE SEQUENCE [LARGE SCALE GENOMIC DNA]</scope>
    <source>
        <strain evidence="4 5">JCM 11308</strain>
    </source>
</reference>
<dbReference type="EMBL" id="FNAB01000008">
    <property type="protein sequence ID" value="SDD99250.1"/>
    <property type="molecule type" value="Genomic_DNA"/>
</dbReference>
<dbReference type="GO" id="GO:0003700">
    <property type="term" value="F:DNA-binding transcription factor activity"/>
    <property type="evidence" value="ECO:0007669"/>
    <property type="project" value="TreeGrafter"/>
</dbReference>
<dbReference type="InterPro" id="IPR041490">
    <property type="entry name" value="KstR2_TetR_C"/>
</dbReference>
<sequence length="209" mass="22336">MAYRATDKTRAAQAQRRELLLATSEKLIAAGGFAAAPVKVIADACGMSVGSVYSHFAGRADLLAAVFRRGADQELAEVRKAVEACESATDRLQAVVRTFAWRAIRGRQMAWSLLFEPVDPRVDEERLIYRRSYVEVTTAILHDGIAAGEFPAQHVDIAAAALIGAISESLAGRLSPVPVEATESSSDADIVDAILELCLRAVGAEPASR</sequence>
<dbReference type="SUPFAM" id="SSF48498">
    <property type="entry name" value="Tetracyclin repressor-like, C-terminal domain"/>
    <property type="match status" value="1"/>
</dbReference>
<dbReference type="Pfam" id="PF00440">
    <property type="entry name" value="TetR_N"/>
    <property type="match status" value="1"/>
</dbReference>
<dbReference type="Gene3D" id="1.10.357.10">
    <property type="entry name" value="Tetracycline Repressor, domain 2"/>
    <property type="match status" value="1"/>
</dbReference>
<dbReference type="Proteomes" id="UP000199417">
    <property type="component" value="Unassembled WGS sequence"/>
</dbReference>
<evidence type="ECO:0000259" key="3">
    <source>
        <dbReference type="PROSITE" id="PS50977"/>
    </source>
</evidence>